<feature type="region of interest" description="Disordered" evidence="1">
    <location>
        <begin position="43"/>
        <end position="111"/>
    </location>
</feature>
<keyword evidence="2" id="KW-0732">Signal</keyword>
<dbReference type="AlphaFoldDB" id="A0A146EYB4"/>
<accession>A0A146EYB4</accession>
<protein>
    <recommendedName>
        <fullName evidence="3">DUF7732 domain-containing protein</fullName>
    </recommendedName>
</protein>
<evidence type="ECO:0000256" key="1">
    <source>
        <dbReference type="SAM" id="MobiDB-lite"/>
    </source>
</evidence>
<reference evidence="5" key="2">
    <citation type="submission" date="2016-02" db="EMBL/GenBank/DDBJ databases">
        <title>Genome sequencing of Aspergillus luchuensis NBRC 4314.</title>
        <authorList>
            <person name="Yamada O."/>
        </authorList>
    </citation>
    <scope>NUCLEOTIDE SEQUENCE [LARGE SCALE GENOMIC DNA]</scope>
    <source>
        <strain evidence="5">RIB 2604</strain>
    </source>
</reference>
<feature type="chain" id="PRO_5007523551" description="DUF7732 domain-containing protein" evidence="2">
    <location>
        <begin position="21"/>
        <end position="273"/>
    </location>
</feature>
<name>A0A146EYB4_ASPKA</name>
<feature type="compositionally biased region" description="Gly residues" evidence="1">
    <location>
        <begin position="48"/>
        <end position="67"/>
    </location>
</feature>
<organism evidence="4 5">
    <name type="scientific">Aspergillus kawachii</name>
    <name type="common">White koji mold</name>
    <name type="synonym">Aspergillus awamori var. kawachi</name>
    <dbReference type="NCBI Taxonomy" id="1069201"/>
    <lineage>
        <taxon>Eukaryota</taxon>
        <taxon>Fungi</taxon>
        <taxon>Dikarya</taxon>
        <taxon>Ascomycota</taxon>
        <taxon>Pezizomycotina</taxon>
        <taxon>Eurotiomycetes</taxon>
        <taxon>Eurotiomycetidae</taxon>
        <taxon>Eurotiales</taxon>
        <taxon>Aspergillaceae</taxon>
        <taxon>Aspergillus</taxon>
        <taxon>Aspergillus subgen. Circumdati</taxon>
    </lineage>
</organism>
<dbReference type="InterPro" id="IPR056634">
    <property type="entry name" value="DUF7732"/>
</dbReference>
<evidence type="ECO:0000259" key="3">
    <source>
        <dbReference type="Pfam" id="PF24866"/>
    </source>
</evidence>
<reference evidence="4 5" key="1">
    <citation type="journal article" date="2016" name="DNA Res.">
        <title>Genome sequence of Aspergillus luchuensis NBRC 4314.</title>
        <authorList>
            <person name="Yamada O."/>
            <person name="Machida M."/>
            <person name="Hosoyama A."/>
            <person name="Goto M."/>
            <person name="Takahashi T."/>
            <person name="Futagami T."/>
            <person name="Yamagata Y."/>
            <person name="Takeuchi M."/>
            <person name="Kobayashi T."/>
            <person name="Koike H."/>
            <person name="Abe K."/>
            <person name="Asai K."/>
            <person name="Arita M."/>
            <person name="Fujita N."/>
            <person name="Fukuda K."/>
            <person name="Higa K."/>
            <person name="Horikawa H."/>
            <person name="Ishikawa T."/>
            <person name="Jinno K."/>
            <person name="Kato Y."/>
            <person name="Kirimura K."/>
            <person name="Mizutani O."/>
            <person name="Nakasone K."/>
            <person name="Sano M."/>
            <person name="Shiraishi Y."/>
            <person name="Tsukahara M."/>
            <person name="Gomi K."/>
        </authorList>
    </citation>
    <scope>NUCLEOTIDE SEQUENCE [LARGE SCALE GENOMIC DNA]</scope>
    <source>
        <strain evidence="4 5">RIB 2604</strain>
    </source>
</reference>
<feature type="compositionally biased region" description="Low complexity" evidence="1">
    <location>
        <begin position="68"/>
        <end position="111"/>
    </location>
</feature>
<gene>
    <name evidence="4" type="ORF">RIB2604_00301520</name>
</gene>
<dbReference type="Proteomes" id="UP000075230">
    <property type="component" value="Unassembled WGS sequence"/>
</dbReference>
<evidence type="ECO:0000256" key="2">
    <source>
        <dbReference type="SAM" id="SignalP"/>
    </source>
</evidence>
<dbReference type="VEuPathDB" id="FungiDB:ASPFODRAFT_174689"/>
<dbReference type="EMBL" id="BCWF01000003">
    <property type="protein sequence ID" value="GAT19054.1"/>
    <property type="molecule type" value="Genomic_DNA"/>
</dbReference>
<feature type="signal peptide" evidence="2">
    <location>
        <begin position="1"/>
        <end position="20"/>
    </location>
</feature>
<dbReference type="VEuPathDB" id="FungiDB:ASPFODRAFT_172175"/>
<dbReference type="PANTHER" id="PTHR42091">
    <property type="entry name" value="CONSERVED GLYCINE-RICH PROTEIN (AFU_ORTHOLOGUE AFUA_7G02440)"/>
    <property type="match status" value="1"/>
</dbReference>
<comment type="caution">
    <text evidence="4">The sequence shown here is derived from an EMBL/GenBank/DDBJ whole genome shotgun (WGS) entry which is preliminary data.</text>
</comment>
<evidence type="ECO:0000313" key="5">
    <source>
        <dbReference type="Proteomes" id="UP000075230"/>
    </source>
</evidence>
<dbReference type="Pfam" id="PF24866">
    <property type="entry name" value="DUF7732"/>
    <property type="match status" value="1"/>
</dbReference>
<evidence type="ECO:0000313" key="4">
    <source>
        <dbReference type="EMBL" id="GAT19054.1"/>
    </source>
</evidence>
<proteinExistence type="predicted"/>
<dbReference type="PANTHER" id="PTHR42091:SF1">
    <property type="entry name" value="CONSERVED GLYCINE-RICH PROTEIN (AFU_ORTHOLOGUE AFUA_7G02440)"/>
    <property type="match status" value="1"/>
</dbReference>
<feature type="domain" description="DUF7732" evidence="3">
    <location>
        <begin position="121"/>
        <end position="243"/>
    </location>
</feature>
<sequence length="273" mass="27799">MKIISVATALALFLITLVTALSIPPAARDATLSADSSSLLDLVKRRGGGGGGGRSGGGSGGRSGSGGSSSSSSSSSSSGRTGNSGSSGSSSRTSSASSSSNVGGTSRSGSGTRPAYGGGYYYAGGATAPYTAGARSRLGVTPFLLPAAIVPLYFPGLWLYGAYVYPYSYHYHYVNNTSHKNETLPVNCICQQYLECGCDENSNSTYYESLFNGTQPRNTSVAKVVDVNGTESIYINGTLANGTTAADSAATHFGVHGSGYWMMVAVVVGIVWT</sequence>